<dbReference type="PANTHER" id="PTHR33339">
    <property type="entry name" value="LYSM DOMAIN-CONTAINING PROTEIN"/>
    <property type="match status" value="1"/>
</dbReference>
<reference evidence="2 3" key="1">
    <citation type="submission" date="2015-06" db="EMBL/GenBank/DDBJ databases">
        <title>Survival trade-offs in plant roots during colonization by closely related pathogenic and mutualistic fungi.</title>
        <authorList>
            <person name="Hacquard S."/>
            <person name="Kracher B."/>
            <person name="Hiruma K."/>
            <person name="Weinman A."/>
            <person name="Muench P."/>
            <person name="Garrido Oter R."/>
            <person name="Ver Loren van Themaat E."/>
            <person name="Dallerey J.-F."/>
            <person name="Damm U."/>
            <person name="Henrissat B."/>
            <person name="Lespinet O."/>
            <person name="Thon M."/>
            <person name="Kemen E."/>
            <person name="McHardy A.C."/>
            <person name="Schulze-Lefert P."/>
            <person name="O'Connell R.J."/>
        </authorList>
    </citation>
    <scope>NUCLEOTIDE SEQUENCE [LARGE SCALE GENOMIC DNA]</scope>
    <source>
        <strain evidence="2 3">MAFF 238704</strain>
    </source>
</reference>
<comment type="caution">
    <text evidence="2">The sequence shown here is derived from an EMBL/GenBank/DDBJ whole genome shotgun (WGS) entry which is preliminary data.</text>
</comment>
<evidence type="ECO:0000313" key="3">
    <source>
        <dbReference type="Proteomes" id="UP000076584"/>
    </source>
</evidence>
<sequence length="441" mass="49221">MRCRHVVAICFALKIAKTVATPVPVQNGDISLPQPTILDTRQTVCEAKALSSETWVEEGVDAFLADASQHYFEYTSNNIQALGAYLGAPNFFCGVNEWCNAGQPCSPVQLPGWYALMGIQGWNNYVNNLNLALTYTAAILGLRLSKLVADLWPKPKDNITKAKMGLAWMNGIINAFPTTAVFGAVPGGIASAVQGNNIIVSGMLLPPSVDTQFLRWTAVGDQLGEELDEYKKAINNYAQTIIDAPINDTKWGINTVLHGGSYLVRNSNFTQDDVESWMYTTVRTNAIGLILQAQNIFIFRVYNLTGCDLNDHYEGYRSAFHCQQQPNGLWTKYRLQKKGKDDYVPEHDIATKLQNTYGLTKEDIFLGPSNCFDTHDYEQLHNPWESVSPEGVLLDAKQPCNLNLNVCTIDAAENDHYGKARYEFYDNDTDQWCKKQGVEWS</sequence>
<dbReference type="Pfam" id="PF25278">
    <property type="entry name" value="DUF7872"/>
    <property type="match status" value="1"/>
</dbReference>
<dbReference type="STRING" id="1573173.A0A162NBD0"/>
<evidence type="ECO:0000313" key="2">
    <source>
        <dbReference type="EMBL" id="KZL85756.1"/>
    </source>
</evidence>
<evidence type="ECO:0000259" key="1">
    <source>
        <dbReference type="Pfam" id="PF25278"/>
    </source>
</evidence>
<organism evidence="2 3">
    <name type="scientific">Colletotrichum incanum</name>
    <name type="common">Soybean anthracnose fungus</name>
    <dbReference type="NCBI Taxonomy" id="1573173"/>
    <lineage>
        <taxon>Eukaryota</taxon>
        <taxon>Fungi</taxon>
        <taxon>Dikarya</taxon>
        <taxon>Ascomycota</taxon>
        <taxon>Pezizomycotina</taxon>
        <taxon>Sordariomycetes</taxon>
        <taxon>Hypocreomycetidae</taxon>
        <taxon>Glomerellales</taxon>
        <taxon>Glomerellaceae</taxon>
        <taxon>Colletotrichum</taxon>
        <taxon>Colletotrichum spaethianum species complex</taxon>
    </lineage>
</organism>
<dbReference type="Proteomes" id="UP000076584">
    <property type="component" value="Unassembled WGS sequence"/>
</dbReference>
<name>A0A162NBD0_COLIC</name>
<keyword evidence="3" id="KW-1185">Reference proteome</keyword>
<accession>A0A162NBD0</accession>
<gene>
    <name evidence="2" type="ORF">CI238_10891</name>
</gene>
<dbReference type="OrthoDB" id="2501761at2759"/>
<dbReference type="InterPro" id="IPR057194">
    <property type="entry name" value="DUF7872"/>
</dbReference>
<dbReference type="PANTHER" id="PTHR33339:SF1">
    <property type="entry name" value="LYSM DOMAIN-CONTAINING PROTEIN"/>
    <property type="match status" value="1"/>
</dbReference>
<dbReference type="AlphaFoldDB" id="A0A162NBD0"/>
<protein>
    <recommendedName>
        <fullName evidence="1">DUF7872 domain-containing protein</fullName>
    </recommendedName>
</protein>
<dbReference type="EMBL" id="LFIW01000572">
    <property type="protein sequence ID" value="KZL85756.1"/>
    <property type="molecule type" value="Genomic_DNA"/>
</dbReference>
<proteinExistence type="predicted"/>
<feature type="domain" description="DUF7872" evidence="1">
    <location>
        <begin position="208"/>
        <end position="413"/>
    </location>
</feature>